<organism evidence="8 9">
    <name type="scientific">Pelobium manganitolerans</name>
    <dbReference type="NCBI Taxonomy" id="1842495"/>
    <lineage>
        <taxon>Bacteria</taxon>
        <taxon>Pseudomonadati</taxon>
        <taxon>Bacteroidota</taxon>
        <taxon>Sphingobacteriia</taxon>
        <taxon>Sphingobacteriales</taxon>
        <taxon>Sphingobacteriaceae</taxon>
        <taxon>Pelobium</taxon>
    </lineage>
</organism>
<evidence type="ECO:0000256" key="5">
    <source>
        <dbReference type="RuleBase" id="RU004404"/>
    </source>
</evidence>
<dbReference type="Gene3D" id="2.30.42.10">
    <property type="match status" value="1"/>
</dbReference>
<dbReference type="SMART" id="SM00228">
    <property type="entry name" value="PDZ"/>
    <property type="match status" value="1"/>
</dbReference>
<evidence type="ECO:0000256" key="4">
    <source>
        <dbReference type="ARBA" id="ARBA00022825"/>
    </source>
</evidence>
<sequence length="562" mass="62826">MKKPFAIVLGLLLLASLSFSFKDDLFQISKNLDIFASVYKELNLNYVDEINTSKLTRNGIDAMLENLDPYTEFVPESEIEDYRMKYVSTQYGGIGAGVIHRNGKVFISEPFEGYPAQKADIRAGDEVISIDNIAIKGKSNDEISQLLKGPKETPIKMVLQRNGKLIEKNLFRADINQPNVSYYGMLAGNIAYIKLDKFLENSGQEVKDALLELQKNNPKGLVLDLRYNGGGILQEAVKIVNLFVGRDVEVVTQKGKNRDKTISYKTYVNPVAPNMPLVVLVNGRSASASEIVAGAFQDLDRGVVVGQRSFGKGLVQQTFSLPYNSLVKITVAKYYTPSGRCIQSLDYEHRHDDGTVDKLPDSLLIAYKTKGGRSVYNGSGIYPDFYVKPAEYHQVTQALVSQYLIFDYATVFVAKHPNIASATDFTLGDADYQDFLAYLKQKNFSYKSEAEKTLESLKADAQSEKSWDAIKPGYEQMQQKLSANRQNELAFHKNEIKRVLESEIAQRYYFQKGRTLQSFQYDAELKKAKDLIADANLMAEILKGAGSYGTIGKPKIMSAQGE</sequence>
<dbReference type="GO" id="GO:0006508">
    <property type="term" value="P:proteolysis"/>
    <property type="evidence" value="ECO:0007669"/>
    <property type="project" value="UniProtKB-KW"/>
</dbReference>
<evidence type="ECO:0000313" key="8">
    <source>
        <dbReference type="EMBL" id="RKD12359.1"/>
    </source>
</evidence>
<dbReference type="InterPro" id="IPR036034">
    <property type="entry name" value="PDZ_sf"/>
</dbReference>
<dbReference type="CDD" id="cd07560">
    <property type="entry name" value="Peptidase_S41_CPP"/>
    <property type="match status" value="1"/>
</dbReference>
<keyword evidence="6" id="KW-0732">Signal</keyword>
<evidence type="ECO:0000256" key="2">
    <source>
        <dbReference type="ARBA" id="ARBA00022670"/>
    </source>
</evidence>
<dbReference type="Gene3D" id="3.30.750.44">
    <property type="match status" value="1"/>
</dbReference>
<dbReference type="RefSeq" id="WP_120183178.1">
    <property type="nucleotide sequence ID" value="NZ_MBTA01000030.1"/>
</dbReference>
<evidence type="ECO:0000256" key="3">
    <source>
        <dbReference type="ARBA" id="ARBA00022801"/>
    </source>
</evidence>
<accession>A0A419S1J7</accession>
<dbReference type="Proteomes" id="UP000283433">
    <property type="component" value="Unassembled WGS sequence"/>
</dbReference>
<dbReference type="InterPro" id="IPR041489">
    <property type="entry name" value="PDZ_6"/>
</dbReference>
<dbReference type="InterPro" id="IPR005151">
    <property type="entry name" value="Tail-specific_protease"/>
</dbReference>
<dbReference type="EMBL" id="MBTA01000030">
    <property type="protein sequence ID" value="RKD12359.1"/>
    <property type="molecule type" value="Genomic_DNA"/>
</dbReference>
<dbReference type="PANTHER" id="PTHR32060:SF30">
    <property type="entry name" value="CARBOXY-TERMINAL PROCESSING PROTEASE CTPA"/>
    <property type="match status" value="1"/>
</dbReference>
<feature type="signal peptide" evidence="6">
    <location>
        <begin position="1"/>
        <end position="21"/>
    </location>
</feature>
<dbReference type="InterPro" id="IPR029045">
    <property type="entry name" value="ClpP/crotonase-like_dom_sf"/>
</dbReference>
<protein>
    <submittedName>
        <fullName evidence="8">Peptidase S41</fullName>
    </submittedName>
</protein>
<name>A0A419S1J7_9SPHI</name>
<dbReference type="PROSITE" id="PS50106">
    <property type="entry name" value="PDZ"/>
    <property type="match status" value="1"/>
</dbReference>
<keyword evidence="3 5" id="KW-0378">Hydrolase</keyword>
<dbReference type="GO" id="GO:0030288">
    <property type="term" value="C:outer membrane-bounded periplasmic space"/>
    <property type="evidence" value="ECO:0007669"/>
    <property type="project" value="TreeGrafter"/>
</dbReference>
<dbReference type="Pfam" id="PF17820">
    <property type="entry name" value="PDZ_6"/>
    <property type="match status" value="1"/>
</dbReference>
<gene>
    <name evidence="8" type="ORF">BCY91_11935</name>
</gene>
<dbReference type="Gene3D" id="3.90.226.10">
    <property type="entry name" value="2-enoyl-CoA Hydratase, Chain A, domain 1"/>
    <property type="match status" value="1"/>
</dbReference>
<dbReference type="GO" id="GO:0004175">
    <property type="term" value="F:endopeptidase activity"/>
    <property type="evidence" value="ECO:0007669"/>
    <property type="project" value="TreeGrafter"/>
</dbReference>
<dbReference type="SMART" id="SM00245">
    <property type="entry name" value="TSPc"/>
    <property type="match status" value="1"/>
</dbReference>
<evidence type="ECO:0000259" key="7">
    <source>
        <dbReference type="PROSITE" id="PS50106"/>
    </source>
</evidence>
<evidence type="ECO:0000256" key="1">
    <source>
        <dbReference type="ARBA" id="ARBA00009179"/>
    </source>
</evidence>
<dbReference type="SUPFAM" id="SSF52096">
    <property type="entry name" value="ClpP/crotonase"/>
    <property type="match status" value="1"/>
</dbReference>
<keyword evidence="2 5" id="KW-0645">Protease</keyword>
<comment type="similarity">
    <text evidence="1 5">Belongs to the peptidase S41A family.</text>
</comment>
<dbReference type="InterPro" id="IPR001478">
    <property type="entry name" value="PDZ"/>
</dbReference>
<proteinExistence type="inferred from homology"/>
<feature type="chain" id="PRO_5019282078" evidence="6">
    <location>
        <begin position="22"/>
        <end position="562"/>
    </location>
</feature>
<dbReference type="GO" id="GO:0008236">
    <property type="term" value="F:serine-type peptidase activity"/>
    <property type="evidence" value="ECO:0007669"/>
    <property type="project" value="UniProtKB-KW"/>
</dbReference>
<dbReference type="InterPro" id="IPR004447">
    <property type="entry name" value="Peptidase_S41A"/>
</dbReference>
<keyword evidence="9" id="KW-1185">Reference proteome</keyword>
<keyword evidence="4 5" id="KW-0720">Serine protease</keyword>
<evidence type="ECO:0000256" key="6">
    <source>
        <dbReference type="SAM" id="SignalP"/>
    </source>
</evidence>
<dbReference type="PANTHER" id="PTHR32060">
    <property type="entry name" value="TAIL-SPECIFIC PROTEASE"/>
    <property type="match status" value="1"/>
</dbReference>
<dbReference type="GO" id="GO:0007165">
    <property type="term" value="P:signal transduction"/>
    <property type="evidence" value="ECO:0007669"/>
    <property type="project" value="TreeGrafter"/>
</dbReference>
<evidence type="ECO:0000313" key="9">
    <source>
        <dbReference type="Proteomes" id="UP000283433"/>
    </source>
</evidence>
<feature type="domain" description="PDZ" evidence="7">
    <location>
        <begin position="83"/>
        <end position="148"/>
    </location>
</feature>
<dbReference type="Pfam" id="PF03572">
    <property type="entry name" value="Peptidase_S41"/>
    <property type="match status" value="1"/>
</dbReference>
<dbReference type="CDD" id="cd06782">
    <property type="entry name" value="cpPDZ_CPP-like"/>
    <property type="match status" value="1"/>
</dbReference>
<dbReference type="SUPFAM" id="SSF50156">
    <property type="entry name" value="PDZ domain-like"/>
    <property type="match status" value="1"/>
</dbReference>
<dbReference type="NCBIfam" id="TIGR00225">
    <property type="entry name" value="prc"/>
    <property type="match status" value="1"/>
</dbReference>
<dbReference type="AlphaFoldDB" id="A0A419S1J7"/>
<dbReference type="OrthoDB" id="9812068at2"/>
<comment type="caution">
    <text evidence="8">The sequence shown here is derived from an EMBL/GenBank/DDBJ whole genome shotgun (WGS) entry which is preliminary data.</text>
</comment>
<reference evidence="8 9" key="1">
    <citation type="submission" date="2016-07" db="EMBL/GenBank/DDBJ databases">
        <title>Genome of Pelobium manganitolerans.</title>
        <authorList>
            <person name="Wu S."/>
            <person name="Wang G."/>
        </authorList>
    </citation>
    <scope>NUCLEOTIDE SEQUENCE [LARGE SCALE GENOMIC DNA]</scope>
    <source>
        <strain evidence="8 9">YS-25</strain>
    </source>
</reference>